<keyword evidence="4" id="KW-1015">Disulfide bond</keyword>
<dbReference type="PANTHER" id="PTHR13887">
    <property type="entry name" value="GLUTATHIONE S-TRANSFERASE KAPPA"/>
    <property type="match status" value="1"/>
</dbReference>
<dbReference type="SUPFAM" id="SSF52833">
    <property type="entry name" value="Thioredoxin-like"/>
    <property type="match status" value="1"/>
</dbReference>
<proteinExistence type="inferred from homology"/>
<sequence>MSNFSTRFNLYNLKVLYFIAIFSIVIAISGCTPSAQSTGTQVNSEELEQQVLQIIRNNPEAIIESVQAYQQQQQEQQQASKQEVLKQFKTNPQAKIGNSPTFGSTEQKIVLFEFSDFQCPFCSKVQVNLKEFMDKHQDRVTLVFKHLPLVRIHPQAIPAAKASWAAQQQGKFWEYHDALFEQQDKLGEEFYIEIANNLNLDIEKFNSDRKSQEATDSIQQDFQLAQEIGASGTPFFVMNGETFSGAVKVSDMEKLLAKVSQ</sequence>
<evidence type="ECO:0000256" key="6">
    <source>
        <dbReference type="SAM" id="Phobius"/>
    </source>
</evidence>
<keyword evidence="6" id="KW-0812">Transmembrane</keyword>
<dbReference type="Gene3D" id="3.40.30.10">
    <property type="entry name" value="Glutaredoxin"/>
    <property type="match status" value="1"/>
</dbReference>
<dbReference type="AlphaFoldDB" id="A0A3N6NW16"/>
<name>A0A3N6NW16_9CYAN</name>
<evidence type="ECO:0000256" key="4">
    <source>
        <dbReference type="ARBA" id="ARBA00023157"/>
    </source>
</evidence>
<dbReference type="RefSeq" id="WP_124144319.1">
    <property type="nucleotide sequence ID" value="NZ_CAWOKI010000010.1"/>
</dbReference>
<evidence type="ECO:0000313" key="9">
    <source>
        <dbReference type="Proteomes" id="UP000269154"/>
    </source>
</evidence>
<protein>
    <submittedName>
        <fullName evidence="8">Disulfide bond formation protein DsbA</fullName>
    </submittedName>
</protein>
<dbReference type="InterPro" id="IPR013766">
    <property type="entry name" value="Thioredoxin_domain"/>
</dbReference>
<gene>
    <name evidence="8" type="ORF">D5R40_15925</name>
</gene>
<feature type="domain" description="Thioredoxin" evidence="7">
    <location>
        <begin position="52"/>
        <end position="261"/>
    </location>
</feature>
<dbReference type="InterPro" id="IPR012336">
    <property type="entry name" value="Thioredoxin-like_fold"/>
</dbReference>
<dbReference type="GO" id="GO:0016491">
    <property type="term" value="F:oxidoreductase activity"/>
    <property type="evidence" value="ECO:0007669"/>
    <property type="project" value="UniProtKB-KW"/>
</dbReference>
<evidence type="ECO:0000313" key="8">
    <source>
        <dbReference type="EMBL" id="RQH40869.1"/>
    </source>
</evidence>
<keyword evidence="6" id="KW-1133">Transmembrane helix</keyword>
<organism evidence="8 9">
    <name type="scientific">Okeania hirsuta</name>
    <dbReference type="NCBI Taxonomy" id="1458930"/>
    <lineage>
        <taxon>Bacteria</taxon>
        <taxon>Bacillati</taxon>
        <taxon>Cyanobacteriota</taxon>
        <taxon>Cyanophyceae</taxon>
        <taxon>Oscillatoriophycideae</taxon>
        <taxon>Oscillatoriales</taxon>
        <taxon>Microcoleaceae</taxon>
        <taxon>Okeania</taxon>
    </lineage>
</organism>
<dbReference type="EMBL" id="RCBY01000084">
    <property type="protein sequence ID" value="RQH40869.1"/>
    <property type="molecule type" value="Genomic_DNA"/>
</dbReference>
<dbReference type="PROSITE" id="PS51352">
    <property type="entry name" value="THIOREDOXIN_2"/>
    <property type="match status" value="1"/>
</dbReference>
<evidence type="ECO:0000256" key="5">
    <source>
        <dbReference type="ARBA" id="ARBA00023284"/>
    </source>
</evidence>
<feature type="transmembrane region" description="Helical" evidence="6">
    <location>
        <begin position="12"/>
        <end position="30"/>
    </location>
</feature>
<dbReference type="PANTHER" id="PTHR13887:SF14">
    <property type="entry name" value="DISULFIDE BOND FORMATION PROTEIN D"/>
    <property type="match status" value="1"/>
</dbReference>
<keyword evidence="6" id="KW-0472">Membrane</keyword>
<evidence type="ECO:0000256" key="1">
    <source>
        <dbReference type="ARBA" id="ARBA00005791"/>
    </source>
</evidence>
<dbReference type="InterPro" id="IPR036249">
    <property type="entry name" value="Thioredoxin-like_sf"/>
</dbReference>
<dbReference type="OrthoDB" id="117402at2"/>
<comment type="caution">
    <text evidence="8">The sequence shown here is derived from an EMBL/GenBank/DDBJ whole genome shotgun (WGS) entry which is preliminary data.</text>
</comment>
<keyword evidence="5" id="KW-0676">Redox-active center</keyword>
<keyword evidence="3" id="KW-0560">Oxidoreductase</keyword>
<dbReference type="Pfam" id="PF13462">
    <property type="entry name" value="Thioredoxin_4"/>
    <property type="match status" value="1"/>
</dbReference>
<keyword evidence="2" id="KW-0732">Signal</keyword>
<evidence type="ECO:0000256" key="2">
    <source>
        <dbReference type="ARBA" id="ARBA00022729"/>
    </source>
</evidence>
<dbReference type="PROSITE" id="PS51257">
    <property type="entry name" value="PROKAR_LIPOPROTEIN"/>
    <property type="match status" value="1"/>
</dbReference>
<evidence type="ECO:0000259" key="7">
    <source>
        <dbReference type="PROSITE" id="PS51352"/>
    </source>
</evidence>
<reference evidence="8 9" key="1">
    <citation type="journal article" date="2018" name="ACS Chem. Biol.">
        <title>Ketoreductase domain dysfunction expands chemodiversity: malyngamide biosynthesis in the cyanobacterium Okeania hirsuta.</title>
        <authorList>
            <person name="Moss N.A."/>
            <person name="Leao T."/>
            <person name="Rankin M."/>
            <person name="McCullough T.M."/>
            <person name="Qu P."/>
            <person name="Korobeynikov A."/>
            <person name="Smith J.L."/>
            <person name="Gerwick L."/>
            <person name="Gerwick W.H."/>
        </authorList>
    </citation>
    <scope>NUCLEOTIDE SEQUENCE [LARGE SCALE GENOMIC DNA]</scope>
    <source>
        <strain evidence="8 9">PAB10Feb10-1</strain>
    </source>
</reference>
<evidence type="ECO:0000256" key="3">
    <source>
        <dbReference type="ARBA" id="ARBA00023002"/>
    </source>
</evidence>
<dbReference type="Proteomes" id="UP000269154">
    <property type="component" value="Unassembled WGS sequence"/>
</dbReference>
<accession>A0A3N6NW16</accession>
<comment type="similarity">
    <text evidence="1">Belongs to the thioredoxin family. DsbA subfamily.</text>
</comment>
<keyword evidence="9" id="KW-1185">Reference proteome</keyword>